<keyword evidence="2" id="KW-1185">Reference proteome</keyword>
<dbReference type="RefSeq" id="XP_022582500.1">
    <property type="nucleotide sequence ID" value="XM_022722800.1"/>
</dbReference>
<dbReference type="AlphaFoldDB" id="A0A1L9SLD8"/>
<dbReference type="Proteomes" id="UP000184188">
    <property type="component" value="Unassembled WGS sequence"/>
</dbReference>
<protein>
    <submittedName>
        <fullName evidence="1">Uncharacterized protein</fullName>
    </submittedName>
</protein>
<evidence type="ECO:0000313" key="2">
    <source>
        <dbReference type="Proteomes" id="UP000184188"/>
    </source>
</evidence>
<evidence type="ECO:0000313" key="1">
    <source>
        <dbReference type="EMBL" id="OJJ47990.1"/>
    </source>
</evidence>
<sequence length="268" mass="31205">MAMETVVEPHDRYNLRKTLTIMERDLRALEKKDVHILDQSMLECYKIRALPLSLDADDSLAPKFFASFAVKDMPEPTPEYVEREYDTSRLTLITEPARVVYHYLKSYVGSLMVDFPEIRQKWTSHQVGDYNFGSNRLYRMSEPQFGTFWILHDPKAAKPHIKCVMYNEIYVDDNHLLCGEVLTVMLIMLGQLKQRVFVNDMVAPVLLFSLNLLRPRVIEAYFDGQELVIRYTKSYDFKLLNEAGFKTFAQWLLGDAIGDTSREAIRTV</sequence>
<gene>
    <name evidence="1" type="ORF">ASPZODRAFT_131632</name>
</gene>
<dbReference type="VEuPathDB" id="FungiDB:ASPZODRAFT_131632"/>
<dbReference type="OrthoDB" id="4177740at2759"/>
<dbReference type="STRING" id="1073090.A0A1L9SLD8"/>
<reference evidence="2" key="1">
    <citation type="journal article" date="2017" name="Genome Biol.">
        <title>Comparative genomics reveals high biological diversity and specific adaptations in the industrially and medically important fungal genus Aspergillus.</title>
        <authorList>
            <person name="de Vries R.P."/>
            <person name="Riley R."/>
            <person name="Wiebenga A."/>
            <person name="Aguilar-Osorio G."/>
            <person name="Amillis S."/>
            <person name="Uchima C.A."/>
            <person name="Anderluh G."/>
            <person name="Asadollahi M."/>
            <person name="Askin M."/>
            <person name="Barry K."/>
            <person name="Battaglia E."/>
            <person name="Bayram O."/>
            <person name="Benocci T."/>
            <person name="Braus-Stromeyer S.A."/>
            <person name="Caldana C."/>
            <person name="Canovas D."/>
            <person name="Cerqueira G.C."/>
            <person name="Chen F."/>
            <person name="Chen W."/>
            <person name="Choi C."/>
            <person name="Clum A."/>
            <person name="Dos Santos R.A."/>
            <person name="Damasio A.R."/>
            <person name="Diallinas G."/>
            <person name="Emri T."/>
            <person name="Fekete E."/>
            <person name="Flipphi M."/>
            <person name="Freyberg S."/>
            <person name="Gallo A."/>
            <person name="Gournas C."/>
            <person name="Habgood R."/>
            <person name="Hainaut M."/>
            <person name="Harispe M.L."/>
            <person name="Henrissat B."/>
            <person name="Hilden K.S."/>
            <person name="Hope R."/>
            <person name="Hossain A."/>
            <person name="Karabika E."/>
            <person name="Karaffa L."/>
            <person name="Karanyi Z."/>
            <person name="Krasevec N."/>
            <person name="Kuo A."/>
            <person name="Kusch H."/>
            <person name="LaButti K."/>
            <person name="Lagendijk E.L."/>
            <person name="Lapidus A."/>
            <person name="Levasseur A."/>
            <person name="Lindquist E."/>
            <person name="Lipzen A."/>
            <person name="Logrieco A.F."/>
            <person name="MacCabe A."/>
            <person name="Maekelae M.R."/>
            <person name="Malavazi I."/>
            <person name="Melin P."/>
            <person name="Meyer V."/>
            <person name="Mielnichuk N."/>
            <person name="Miskei M."/>
            <person name="Molnar A.P."/>
            <person name="Mule G."/>
            <person name="Ngan C.Y."/>
            <person name="Orejas M."/>
            <person name="Orosz E."/>
            <person name="Ouedraogo J.P."/>
            <person name="Overkamp K.M."/>
            <person name="Park H.-S."/>
            <person name="Perrone G."/>
            <person name="Piumi F."/>
            <person name="Punt P.J."/>
            <person name="Ram A.F."/>
            <person name="Ramon A."/>
            <person name="Rauscher S."/>
            <person name="Record E."/>
            <person name="Riano-Pachon D.M."/>
            <person name="Robert V."/>
            <person name="Roehrig J."/>
            <person name="Ruller R."/>
            <person name="Salamov A."/>
            <person name="Salih N.S."/>
            <person name="Samson R.A."/>
            <person name="Sandor E."/>
            <person name="Sanguinetti M."/>
            <person name="Schuetze T."/>
            <person name="Sepcic K."/>
            <person name="Shelest E."/>
            <person name="Sherlock G."/>
            <person name="Sophianopoulou V."/>
            <person name="Squina F.M."/>
            <person name="Sun H."/>
            <person name="Susca A."/>
            <person name="Todd R.B."/>
            <person name="Tsang A."/>
            <person name="Unkles S.E."/>
            <person name="van de Wiele N."/>
            <person name="van Rossen-Uffink D."/>
            <person name="Oliveira J.V."/>
            <person name="Vesth T.C."/>
            <person name="Visser J."/>
            <person name="Yu J.-H."/>
            <person name="Zhou M."/>
            <person name="Andersen M.R."/>
            <person name="Archer D.B."/>
            <person name="Baker S.E."/>
            <person name="Benoit I."/>
            <person name="Brakhage A.A."/>
            <person name="Braus G.H."/>
            <person name="Fischer R."/>
            <person name="Frisvad J.C."/>
            <person name="Goldman G.H."/>
            <person name="Houbraken J."/>
            <person name="Oakley B."/>
            <person name="Pocsi I."/>
            <person name="Scazzocchio C."/>
            <person name="Seiboth B."/>
            <person name="vanKuyk P.A."/>
            <person name="Wortman J."/>
            <person name="Dyer P.S."/>
            <person name="Grigoriev I.V."/>
        </authorList>
    </citation>
    <scope>NUCLEOTIDE SEQUENCE [LARGE SCALE GENOMIC DNA]</scope>
    <source>
        <strain evidence="2">CBS 506.65</strain>
    </source>
</reference>
<name>A0A1L9SLD8_9EURO</name>
<accession>A0A1L9SLD8</accession>
<proteinExistence type="predicted"/>
<organism evidence="1 2">
    <name type="scientific">Penicilliopsis zonata CBS 506.65</name>
    <dbReference type="NCBI Taxonomy" id="1073090"/>
    <lineage>
        <taxon>Eukaryota</taxon>
        <taxon>Fungi</taxon>
        <taxon>Dikarya</taxon>
        <taxon>Ascomycota</taxon>
        <taxon>Pezizomycotina</taxon>
        <taxon>Eurotiomycetes</taxon>
        <taxon>Eurotiomycetidae</taxon>
        <taxon>Eurotiales</taxon>
        <taxon>Aspergillaceae</taxon>
        <taxon>Penicilliopsis</taxon>
    </lineage>
</organism>
<dbReference type="GeneID" id="34609265"/>
<dbReference type="EMBL" id="KV878340">
    <property type="protein sequence ID" value="OJJ47990.1"/>
    <property type="molecule type" value="Genomic_DNA"/>
</dbReference>